<dbReference type="GO" id="GO:0005525">
    <property type="term" value="F:GTP binding"/>
    <property type="evidence" value="ECO:0007669"/>
    <property type="project" value="UniProtKB-KW"/>
</dbReference>
<proteinExistence type="inferred from homology"/>
<accession>A5DRB4</accession>
<evidence type="ECO:0000256" key="10">
    <source>
        <dbReference type="ARBA" id="ARBA00074866"/>
    </source>
</evidence>
<protein>
    <recommendedName>
        <fullName evidence="10">Elongation factor 1 alpha-like protein</fullName>
    </recommendedName>
</protein>
<comment type="similarity">
    <text evidence="2">Belongs to the TRAFAC class translation factor GTPase superfamily. Classic translation factor GTPase family. EF-Tu/EF-1A subfamily.</text>
</comment>
<feature type="compositionally biased region" description="Polar residues" evidence="11">
    <location>
        <begin position="20"/>
        <end position="42"/>
    </location>
</feature>
<keyword evidence="3" id="KW-0963">Cytoplasm</keyword>
<comment type="subcellular location">
    <subcellularLocation>
        <location evidence="1">Cytoplasm</location>
    </subcellularLocation>
</comment>
<dbReference type="EMBL" id="CH408162">
    <property type="protein sequence ID" value="EDK41717.2"/>
    <property type="molecule type" value="Genomic_DNA"/>
</dbReference>
<dbReference type="GO" id="GO:0003924">
    <property type="term" value="F:GTPase activity"/>
    <property type="evidence" value="ECO:0007669"/>
    <property type="project" value="InterPro"/>
</dbReference>
<dbReference type="PROSITE" id="PS51722">
    <property type="entry name" value="G_TR_2"/>
    <property type="match status" value="1"/>
</dbReference>
<evidence type="ECO:0000256" key="4">
    <source>
        <dbReference type="ARBA" id="ARBA00022741"/>
    </source>
</evidence>
<dbReference type="InterPro" id="IPR009000">
    <property type="entry name" value="Transl_B-barrel_sf"/>
</dbReference>
<dbReference type="HOGENOM" id="CLU_007265_3_4_1"/>
<dbReference type="AlphaFoldDB" id="A5DRB4"/>
<evidence type="ECO:0000256" key="11">
    <source>
        <dbReference type="SAM" id="MobiDB-lite"/>
    </source>
</evidence>
<dbReference type="OrthoDB" id="342024at2759"/>
<comment type="catalytic activity">
    <reaction evidence="8">
        <text>GTP + H2O = GDP + phosphate + H(+)</text>
        <dbReference type="Rhea" id="RHEA:19669"/>
        <dbReference type="ChEBI" id="CHEBI:15377"/>
        <dbReference type="ChEBI" id="CHEBI:15378"/>
        <dbReference type="ChEBI" id="CHEBI:37565"/>
        <dbReference type="ChEBI" id="CHEBI:43474"/>
        <dbReference type="ChEBI" id="CHEBI:58189"/>
    </reaction>
    <physiologicalReaction direction="left-to-right" evidence="8">
        <dbReference type="Rhea" id="RHEA:19670"/>
    </physiologicalReaction>
</comment>
<organism evidence="13 14">
    <name type="scientific">Meyerozyma guilliermondii (strain ATCC 6260 / CBS 566 / DSM 6381 / JCM 1539 / NBRC 10279 / NRRL Y-324)</name>
    <name type="common">Yeast</name>
    <name type="synonym">Candida guilliermondii</name>
    <dbReference type="NCBI Taxonomy" id="294746"/>
    <lineage>
        <taxon>Eukaryota</taxon>
        <taxon>Fungi</taxon>
        <taxon>Dikarya</taxon>
        <taxon>Ascomycota</taxon>
        <taxon>Saccharomycotina</taxon>
        <taxon>Pichiomycetes</taxon>
        <taxon>Debaryomycetaceae</taxon>
        <taxon>Meyerozyma</taxon>
    </lineage>
</organism>
<dbReference type="Pfam" id="PF22594">
    <property type="entry name" value="GTP-eEF1A_C"/>
    <property type="match status" value="1"/>
</dbReference>
<dbReference type="InterPro" id="IPR009001">
    <property type="entry name" value="Transl_elong_EF1A/Init_IF2_C"/>
</dbReference>
<dbReference type="InterPro" id="IPR054696">
    <property type="entry name" value="GTP-eEF1A_C"/>
</dbReference>
<dbReference type="FunFam" id="3.40.50.300:FF:000204">
    <property type="entry name" value="Translation elongation factor Tu"/>
    <property type="match status" value="1"/>
</dbReference>
<dbReference type="Gene3D" id="2.40.30.10">
    <property type="entry name" value="Translation factors"/>
    <property type="match status" value="2"/>
</dbReference>
<dbReference type="CDD" id="cd04093">
    <property type="entry name" value="HBS1_C_III"/>
    <property type="match status" value="1"/>
</dbReference>
<dbReference type="InterPro" id="IPR050100">
    <property type="entry name" value="TRAFAC_GTPase_members"/>
</dbReference>
<dbReference type="GeneID" id="5123763"/>
<dbReference type="CDD" id="cd01883">
    <property type="entry name" value="EF1_alpha"/>
    <property type="match status" value="1"/>
</dbReference>
<evidence type="ECO:0000256" key="2">
    <source>
        <dbReference type="ARBA" id="ARBA00007249"/>
    </source>
</evidence>
<dbReference type="InterPro" id="IPR027417">
    <property type="entry name" value="P-loop_NTPase"/>
</dbReference>
<dbReference type="Gene3D" id="3.40.50.300">
    <property type="entry name" value="P-loop containing nucleotide triphosphate hydrolases"/>
    <property type="match status" value="1"/>
</dbReference>
<dbReference type="GO" id="GO:1990533">
    <property type="term" value="C:Dom34-Hbs1 complex"/>
    <property type="evidence" value="ECO:0007669"/>
    <property type="project" value="UniProtKB-ARBA"/>
</dbReference>
<dbReference type="InParanoid" id="A5DRB4"/>
<evidence type="ECO:0000256" key="1">
    <source>
        <dbReference type="ARBA" id="ARBA00004496"/>
    </source>
</evidence>
<dbReference type="FunFam" id="2.40.30.10:FF:000070">
    <property type="entry name" value="Translation elongation factor EF-1 subunit"/>
    <property type="match status" value="1"/>
</dbReference>
<keyword evidence="14" id="KW-1185">Reference proteome</keyword>
<dbReference type="STRING" id="294746.A5DRB4"/>
<keyword evidence="5" id="KW-0378">Hydrolase</keyword>
<evidence type="ECO:0000256" key="7">
    <source>
        <dbReference type="ARBA" id="ARBA00023134"/>
    </source>
</evidence>
<sequence length="698" mass="75994">MEPKLSKLAQLAKARAQRQGSVNTSPQSISAPLGTSSVTNRSIKLGALAKARAQKQDSSLGPGDRQSPNSILDKFASSSATKNGSEGSNTEVKPNRLLALAAERKKRSLEQPPKFAEAVKSPNSDVTADTASKSEDQKSTSTRSPTAPSLALQIAVDRSLLRLPRSEVTLFLFENEPSAKRQRPNTSIFQVLTNHEASPQKISKAQSNFEGPSPDDTILNAQKQAFQGDFENLSLQDKAPKPKAATKSAAVKSKPFKTIDLKSALSKKLAKPHKSFVVIGHVDAGKSTLMGRLLFDLGVVDAKTVNKLVREAEKSGKGSFALAWVMDQTSEERSRGVTVDICATNFETKSTRFTAIDAPGHKDFVPQMISGVSQADLGLLVVDSIAGEFESGFIMDGQTKEHTILAKNFGVERLCVVVNKMDKENWSESRFNDIKRQMTEYLSEVGYKPPMVDFIPISGLDGTNVVRKDNEKLSWYSGNTLVEYLENVDVQIDGIDEVISSEFNMTITDVFEISSSDFGLSGKVISGTIQAGETIRVSPSDECVQVQSMKLEETPVDFASQGDFVSMRFKSSQLSNGAIEDLTVGDLVSRLDSSVKSASTFTATLHLFNLVKPLLVGTPFVLFRNNCQVPARISKVIEIEGVKKKRMHLVSRQTALVEISVMDRKLPLTKFADNKILGRVVIRREGITIGAGVVEDVM</sequence>
<evidence type="ECO:0000256" key="5">
    <source>
        <dbReference type="ARBA" id="ARBA00022801"/>
    </source>
</evidence>
<name>A5DRB4_PICGU</name>
<feature type="region of interest" description="Disordered" evidence="11">
    <location>
        <begin position="1"/>
        <end position="148"/>
    </location>
</feature>
<dbReference type="VEuPathDB" id="FungiDB:PGUG_05815"/>
<reference evidence="13 14" key="1">
    <citation type="journal article" date="2009" name="Nature">
        <title>Evolution of pathogenicity and sexual reproduction in eight Candida genomes.</title>
        <authorList>
            <person name="Butler G."/>
            <person name="Rasmussen M.D."/>
            <person name="Lin M.F."/>
            <person name="Santos M.A."/>
            <person name="Sakthikumar S."/>
            <person name="Munro C.A."/>
            <person name="Rheinbay E."/>
            <person name="Grabherr M."/>
            <person name="Forche A."/>
            <person name="Reedy J.L."/>
            <person name="Agrafioti I."/>
            <person name="Arnaud M.B."/>
            <person name="Bates S."/>
            <person name="Brown A.J."/>
            <person name="Brunke S."/>
            <person name="Costanzo M.C."/>
            <person name="Fitzpatrick D.A."/>
            <person name="de Groot P.W."/>
            <person name="Harris D."/>
            <person name="Hoyer L.L."/>
            <person name="Hube B."/>
            <person name="Klis F.M."/>
            <person name="Kodira C."/>
            <person name="Lennard N."/>
            <person name="Logue M.E."/>
            <person name="Martin R."/>
            <person name="Neiman A.M."/>
            <person name="Nikolaou E."/>
            <person name="Quail M.A."/>
            <person name="Quinn J."/>
            <person name="Santos M.C."/>
            <person name="Schmitzberger F.F."/>
            <person name="Sherlock G."/>
            <person name="Shah P."/>
            <person name="Silverstein K.A."/>
            <person name="Skrzypek M.S."/>
            <person name="Soll D."/>
            <person name="Staggs R."/>
            <person name="Stansfield I."/>
            <person name="Stumpf M.P."/>
            <person name="Sudbery P.E."/>
            <person name="Srikantha T."/>
            <person name="Zeng Q."/>
            <person name="Berman J."/>
            <person name="Berriman M."/>
            <person name="Heitman J."/>
            <person name="Gow N.A."/>
            <person name="Lorenz M.C."/>
            <person name="Birren B.W."/>
            <person name="Kellis M."/>
            <person name="Cuomo C.A."/>
        </authorList>
    </citation>
    <scope>NUCLEOTIDE SEQUENCE [LARGE SCALE GENOMIC DNA]</scope>
    <source>
        <strain evidence="14">ATCC 6260 / CBS 566 / DSM 6381 / JCM 1539 / NBRC 10279 / NRRL Y-324</strain>
    </source>
</reference>
<evidence type="ECO:0000256" key="8">
    <source>
        <dbReference type="ARBA" id="ARBA00049117"/>
    </source>
</evidence>
<dbReference type="Proteomes" id="UP000001997">
    <property type="component" value="Unassembled WGS sequence"/>
</dbReference>
<evidence type="ECO:0000256" key="3">
    <source>
        <dbReference type="ARBA" id="ARBA00022490"/>
    </source>
</evidence>
<comment type="subunit">
    <text evidence="9">Component of the Dom34-Hbs1 complex, also named Pelota-HBS1L complex, composed of dom34 and hbs1.</text>
</comment>
<dbReference type="PANTHER" id="PTHR23115">
    <property type="entry name" value="TRANSLATION FACTOR"/>
    <property type="match status" value="1"/>
</dbReference>
<gene>
    <name evidence="13" type="ORF">PGUG_05815</name>
</gene>
<evidence type="ECO:0000313" key="14">
    <source>
        <dbReference type="Proteomes" id="UP000001997"/>
    </source>
</evidence>
<feature type="domain" description="Tr-type G" evidence="12">
    <location>
        <begin position="271"/>
        <end position="506"/>
    </location>
</feature>
<keyword evidence="4" id="KW-0547">Nucleotide-binding</keyword>
<feature type="compositionally biased region" description="Low complexity" evidence="11">
    <location>
        <begin position="1"/>
        <end position="19"/>
    </location>
</feature>
<dbReference type="InterPro" id="IPR031157">
    <property type="entry name" value="G_TR_CS"/>
</dbReference>
<dbReference type="SUPFAM" id="SSF52540">
    <property type="entry name" value="P-loop containing nucleoside triphosphate hydrolases"/>
    <property type="match status" value="1"/>
</dbReference>
<dbReference type="FunCoup" id="A5DRB4">
    <property type="interactions" value="62"/>
</dbReference>
<dbReference type="SUPFAM" id="SSF50447">
    <property type="entry name" value="Translation proteins"/>
    <property type="match status" value="1"/>
</dbReference>
<evidence type="ECO:0000313" key="13">
    <source>
        <dbReference type="EMBL" id="EDK41717.2"/>
    </source>
</evidence>
<dbReference type="PRINTS" id="PR00315">
    <property type="entry name" value="ELONGATNFCT"/>
</dbReference>
<dbReference type="Pfam" id="PF00009">
    <property type="entry name" value="GTP_EFTU"/>
    <property type="match status" value="1"/>
</dbReference>
<evidence type="ECO:0000256" key="6">
    <source>
        <dbReference type="ARBA" id="ARBA00022917"/>
    </source>
</evidence>
<dbReference type="SUPFAM" id="SSF50465">
    <property type="entry name" value="EF-Tu/eEF-1alpha/eIF2-gamma C-terminal domain"/>
    <property type="match status" value="1"/>
</dbReference>
<dbReference type="GO" id="GO:0005737">
    <property type="term" value="C:cytoplasm"/>
    <property type="evidence" value="ECO:0007669"/>
    <property type="project" value="UniProtKB-SubCell"/>
</dbReference>
<dbReference type="OMA" id="FETFSHN"/>
<keyword evidence="7" id="KW-0342">GTP-binding</keyword>
<feature type="compositionally biased region" description="Polar residues" evidence="11">
    <location>
        <begin position="121"/>
        <end position="131"/>
    </location>
</feature>
<feature type="compositionally biased region" description="Polar residues" evidence="11">
    <location>
        <begin position="66"/>
        <end position="92"/>
    </location>
</feature>
<dbReference type="PROSITE" id="PS00301">
    <property type="entry name" value="G_TR_1"/>
    <property type="match status" value="1"/>
</dbReference>
<evidence type="ECO:0000259" key="12">
    <source>
        <dbReference type="PROSITE" id="PS51722"/>
    </source>
</evidence>
<dbReference type="InterPro" id="IPR000795">
    <property type="entry name" value="T_Tr_GTP-bd_dom"/>
</dbReference>
<keyword evidence="6" id="KW-0648">Protein biosynthesis</keyword>
<dbReference type="eggNOG" id="KOG0458">
    <property type="taxonomic scope" value="Eukaryota"/>
</dbReference>
<dbReference type="KEGG" id="pgu:PGUG_05815"/>
<evidence type="ECO:0000256" key="9">
    <source>
        <dbReference type="ARBA" id="ARBA00063537"/>
    </source>
</evidence>
<dbReference type="GO" id="GO:0006412">
    <property type="term" value="P:translation"/>
    <property type="evidence" value="ECO:0007669"/>
    <property type="project" value="UniProtKB-KW"/>
</dbReference>
<dbReference type="RefSeq" id="XP_001482052.2">
    <property type="nucleotide sequence ID" value="XM_001482002.1"/>
</dbReference>